<evidence type="ECO:0000313" key="3">
    <source>
        <dbReference type="Proteomes" id="UP000280066"/>
    </source>
</evidence>
<evidence type="ECO:0008006" key="4">
    <source>
        <dbReference type="Google" id="ProtNLM"/>
    </source>
</evidence>
<evidence type="ECO:0000256" key="1">
    <source>
        <dbReference type="SAM" id="Phobius"/>
    </source>
</evidence>
<feature type="transmembrane region" description="Helical" evidence="1">
    <location>
        <begin position="7"/>
        <end position="24"/>
    </location>
</feature>
<accession>A0A3R9LPC1</accession>
<proteinExistence type="predicted"/>
<dbReference type="EMBL" id="RWIS01000019">
    <property type="protein sequence ID" value="RSK24098.1"/>
    <property type="molecule type" value="Genomic_DNA"/>
</dbReference>
<dbReference type="Proteomes" id="UP000280066">
    <property type="component" value="Unassembled WGS sequence"/>
</dbReference>
<reference evidence="2 3" key="1">
    <citation type="submission" date="2018-12" db="EMBL/GenBank/DDBJ databases">
        <authorList>
            <person name="Feng G."/>
            <person name="Zhu H."/>
        </authorList>
    </citation>
    <scope>NUCLEOTIDE SEQUENCE [LARGE SCALE GENOMIC DNA]</scope>
    <source>
        <strain evidence="2 3">9PBR-2</strain>
    </source>
</reference>
<organism evidence="2 3">
    <name type="scientific">Hymenobacter metallilatus</name>
    <dbReference type="NCBI Taxonomy" id="2493666"/>
    <lineage>
        <taxon>Bacteria</taxon>
        <taxon>Pseudomonadati</taxon>
        <taxon>Bacteroidota</taxon>
        <taxon>Cytophagia</taxon>
        <taxon>Cytophagales</taxon>
        <taxon>Hymenobacteraceae</taxon>
        <taxon>Hymenobacter</taxon>
    </lineage>
</organism>
<sequence>MLFNSYIFLFFFLPILLLVYYGLLKTIKARNAWLTLMSYVFYGWWNPVFCLLMMASTASDYVIGKYLYKTESESRRKLLIIFPSLALLNI</sequence>
<keyword evidence="3" id="KW-1185">Reference proteome</keyword>
<dbReference type="RefSeq" id="WP_125433639.1">
    <property type="nucleotide sequence ID" value="NZ_RWIS01000019.1"/>
</dbReference>
<keyword evidence="1" id="KW-1133">Transmembrane helix</keyword>
<gene>
    <name evidence="2" type="ORF">EI290_21115</name>
</gene>
<comment type="caution">
    <text evidence="2">The sequence shown here is derived from an EMBL/GenBank/DDBJ whole genome shotgun (WGS) entry which is preliminary data.</text>
</comment>
<keyword evidence="1" id="KW-0812">Transmembrane</keyword>
<feature type="transmembrane region" description="Helical" evidence="1">
    <location>
        <begin position="44"/>
        <end position="68"/>
    </location>
</feature>
<dbReference type="OrthoDB" id="9805788at2"/>
<keyword evidence="1" id="KW-0472">Membrane</keyword>
<name>A0A3R9LPC1_9BACT</name>
<protein>
    <recommendedName>
        <fullName evidence="4">MBOAT family protein</fullName>
    </recommendedName>
</protein>
<evidence type="ECO:0000313" key="2">
    <source>
        <dbReference type="EMBL" id="RSK24098.1"/>
    </source>
</evidence>
<dbReference type="AlphaFoldDB" id="A0A3R9LPC1"/>